<protein>
    <submittedName>
        <fullName evidence="2">HNH endonuclease</fullName>
    </submittedName>
</protein>
<dbReference type="Pfam" id="PF01844">
    <property type="entry name" value="HNH"/>
    <property type="match status" value="1"/>
</dbReference>
<dbReference type="CDD" id="cd00085">
    <property type="entry name" value="HNHc"/>
    <property type="match status" value="1"/>
</dbReference>
<dbReference type="InterPro" id="IPR052892">
    <property type="entry name" value="NA-targeting_endonuclease"/>
</dbReference>
<dbReference type="GeneID" id="32686510"/>
<dbReference type="AlphaFoldDB" id="A0AAD0K6P4"/>
<dbReference type="RefSeq" id="WP_004021770.1">
    <property type="nucleotide sequence ID" value="NZ_CABEIC010000002.1"/>
</dbReference>
<dbReference type="EMBL" id="CP029604">
    <property type="protein sequence ID" value="AWO82485.1"/>
    <property type="molecule type" value="Genomic_DNA"/>
</dbReference>
<dbReference type="InterPro" id="IPR002711">
    <property type="entry name" value="HNH"/>
</dbReference>
<dbReference type="KEGG" id="gta:BCM27_02055"/>
<evidence type="ECO:0000259" key="1">
    <source>
        <dbReference type="SMART" id="SM00507"/>
    </source>
</evidence>
<feature type="domain" description="HNH nuclease" evidence="1">
    <location>
        <begin position="228"/>
        <end position="280"/>
    </location>
</feature>
<dbReference type="InterPro" id="IPR003615">
    <property type="entry name" value="HNH_nuc"/>
</dbReference>
<dbReference type="SMART" id="SM00507">
    <property type="entry name" value="HNHc"/>
    <property type="match status" value="1"/>
</dbReference>
<dbReference type="GO" id="GO:0003676">
    <property type="term" value="F:nucleic acid binding"/>
    <property type="evidence" value="ECO:0007669"/>
    <property type="project" value="InterPro"/>
</dbReference>
<dbReference type="PANTHER" id="PTHR33877">
    <property type="entry name" value="SLL1193 PROTEIN"/>
    <property type="match status" value="1"/>
</dbReference>
<dbReference type="PANTHER" id="PTHR33877:SF2">
    <property type="entry name" value="OS07G0170200 PROTEIN"/>
    <property type="match status" value="1"/>
</dbReference>
<dbReference type="GO" id="GO:0008270">
    <property type="term" value="F:zinc ion binding"/>
    <property type="evidence" value="ECO:0007669"/>
    <property type="project" value="InterPro"/>
</dbReference>
<keyword evidence="2" id="KW-0378">Hydrolase</keyword>
<sequence>MSVPADPLTLGQKLVAILENGRRTATYKLAVLVALLDLAVESVPEDTEAPVDIDLDELTSRVIELYWRQLRPLDGNQLRQSSDGRGVIFDAVAVLRSQTTGPRQGTAELFASRRSDTYLIAHANVKRTLVRYPLKLLQNLTSGDTNERFLYDDSWMGTDSRRVVIDHGNRLTLFPGVCLSLARLAPLLKPAFQLAWVDDVRRMNKAILDDGPDLVGHLFGTDRVSLQRAGEALVDRFGPSCFYCGTTTTRLRHVDHVLPWSRLGIDGLANLVTACQRCNINKSDRLPAPVHVQRALDRGRTTLDGIATEINWPSQYDRVVAARRGLYVTQTVSTPVWLGRDNITTLSRTDIDWRPPETG</sequence>
<keyword evidence="2" id="KW-0540">Nuclease</keyword>
<name>A0AAD0K6P4_9ACTN</name>
<proteinExistence type="predicted"/>
<accession>A0AAD0K6P4</accession>
<dbReference type="Gene3D" id="1.10.30.50">
    <property type="match status" value="1"/>
</dbReference>
<keyword evidence="2" id="KW-0255">Endonuclease</keyword>
<reference evidence="2 3" key="1">
    <citation type="submission" date="2018-05" db="EMBL/GenBank/DDBJ databases">
        <title>Complete genome sequence of Gordonia terrae NRRL B-16283.</title>
        <authorList>
            <person name="Garlena R.A."/>
            <person name="Russell D.A."/>
            <person name="Hatfull G.F."/>
        </authorList>
    </citation>
    <scope>NUCLEOTIDE SEQUENCE [LARGE SCALE GENOMIC DNA]</scope>
    <source>
        <strain evidence="2 3">NRRL B-16283</strain>
    </source>
</reference>
<evidence type="ECO:0000313" key="3">
    <source>
        <dbReference type="Proteomes" id="UP000247118"/>
    </source>
</evidence>
<gene>
    <name evidence="2" type="ORF">DLJ61_02065</name>
</gene>
<evidence type="ECO:0000313" key="2">
    <source>
        <dbReference type="EMBL" id="AWO82485.1"/>
    </source>
</evidence>
<dbReference type="Proteomes" id="UP000247118">
    <property type="component" value="Chromosome"/>
</dbReference>
<organism evidence="2 3">
    <name type="scientific">Gordonia terrae</name>
    <dbReference type="NCBI Taxonomy" id="2055"/>
    <lineage>
        <taxon>Bacteria</taxon>
        <taxon>Bacillati</taxon>
        <taxon>Actinomycetota</taxon>
        <taxon>Actinomycetes</taxon>
        <taxon>Mycobacteriales</taxon>
        <taxon>Gordoniaceae</taxon>
        <taxon>Gordonia</taxon>
    </lineage>
</organism>
<dbReference type="GO" id="GO:0004519">
    <property type="term" value="F:endonuclease activity"/>
    <property type="evidence" value="ECO:0007669"/>
    <property type="project" value="UniProtKB-KW"/>
</dbReference>